<dbReference type="PANTHER" id="PTHR21363:SF0">
    <property type="entry name" value="PREPHENATE DEHYDROGENASE [NADP(+)]"/>
    <property type="match status" value="1"/>
</dbReference>
<dbReference type="GO" id="GO:0006571">
    <property type="term" value="P:tyrosine biosynthetic process"/>
    <property type="evidence" value="ECO:0007669"/>
    <property type="project" value="InterPro"/>
</dbReference>
<dbReference type="OrthoDB" id="9802008at2"/>
<dbReference type="Pfam" id="PF02153">
    <property type="entry name" value="PDH_N"/>
    <property type="match status" value="1"/>
</dbReference>
<dbReference type="Gene3D" id="1.10.3660.10">
    <property type="entry name" value="6-phosphogluconate dehydrogenase C-terminal like domain"/>
    <property type="match status" value="1"/>
</dbReference>
<sequence>MHQIPQKPDWLNQVTIVGVGLLGGSVGMSLRRCGVTVHGYSRRPESCDIAIRVGAINRGFADLSEACDDSDVIVIASPVDRIAPLSSQVAEFTKPESVITDVGSTKAMIVDQVNQDPQVAKRFVAAHPIAGSEKSGVEYASATLFDGKCIIITPDDNTSQEHLSRAEQFWQLVGGRTVNLSPAEHDNCLASVSHLPHLVSSLLASNTDPKSAPLVGSGWKDMTRVAAGDPEMWTAICQHNRPAILDQLDAFSNHLQQLRDLLASGDDEKLQAWLQKAKETKQQIG</sequence>
<proteinExistence type="predicted"/>
<keyword evidence="1" id="KW-0560">Oxidoreductase</keyword>
<dbReference type="GO" id="GO:0070403">
    <property type="term" value="F:NAD+ binding"/>
    <property type="evidence" value="ECO:0007669"/>
    <property type="project" value="InterPro"/>
</dbReference>
<dbReference type="AlphaFoldDB" id="A0A517SP51"/>
<dbReference type="RefSeq" id="WP_145268673.1">
    <property type="nucleotide sequence ID" value="NZ_CP036272.1"/>
</dbReference>
<dbReference type="FunFam" id="3.40.50.720:FF:000208">
    <property type="entry name" value="Prephenate dehydrogenase"/>
    <property type="match status" value="1"/>
</dbReference>
<dbReference type="GO" id="GO:0004665">
    <property type="term" value="F:prephenate dehydrogenase (NADP+) activity"/>
    <property type="evidence" value="ECO:0007669"/>
    <property type="project" value="InterPro"/>
</dbReference>
<dbReference type="InterPro" id="IPR046825">
    <property type="entry name" value="PDH_C"/>
</dbReference>
<dbReference type="InterPro" id="IPR003099">
    <property type="entry name" value="Prephen_DH"/>
</dbReference>
<dbReference type="Gene3D" id="3.40.50.720">
    <property type="entry name" value="NAD(P)-binding Rossmann-like Domain"/>
    <property type="match status" value="1"/>
</dbReference>
<evidence type="ECO:0000313" key="3">
    <source>
        <dbReference type="EMBL" id="QDT57899.1"/>
    </source>
</evidence>
<protein>
    <submittedName>
        <fullName evidence="3">Prephenate dehydrogenase</fullName>
    </submittedName>
</protein>
<organism evidence="3 4">
    <name type="scientific">Stieleria bergensis</name>
    <dbReference type="NCBI Taxonomy" id="2528025"/>
    <lineage>
        <taxon>Bacteria</taxon>
        <taxon>Pseudomonadati</taxon>
        <taxon>Planctomycetota</taxon>
        <taxon>Planctomycetia</taxon>
        <taxon>Pirellulales</taxon>
        <taxon>Pirellulaceae</taxon>
        <taxon>Stieleria</taxon>
    </lineage>
</organism>
<dbReference type="InterPro" id="IPR050812">
    <property type="entry name" value="Preph/Arog_dehydrog"/>
</dbReference>
<evidence type="ECO:0000256" key="1">
    <source>
        <dbReference type="ARBA" id="ARBA00023002"/>
    </source>
</evidence>
<dbReference type="InterPro" id="IPR036291">
    <property type="entry name" value="NAD(P)-bd_dom_sf"/>
</dbReference>
<evidence type="ECO:0000313" key="4">
    <source>
        <dbReference type="Proteomes" id="UP000315003"/>
    </source>
</evidence>
<dbReference type="PROSITE" id="PS51176">
    <property type="entry name" value="PDH_ADH"/>
    <property type="match status" value="1"/>
</dbReference>
<gene>
    <name evidence="3" type="ORF">SV7mr_03850</name>
</gene>
<dbReference type="InterPro" id="IPR046826">
    <property type="entry name" value="PDH_N"/>
</dbReference>
<evidence type="ECO:0000259" key="2">
    <source>
        <dbReference type="PROSITE" id="PS51176"/>
    </source>
</evidence>
<dbReference type="PANTHER" id="PTHR21363">
    <property type="entry name" value="PREPHENATE DEHYDROGENASE"/>
    <property type="match status" value="1"/>
</dbReference>
<dbReference type="EMBL" id="CP036272">
    <property type="protein sequence ID" value="QDT57899.1"/>
    <property type="molecule type" value="Genomic_DNA"/>
</dbReference>
<reference evidence="3 4" key="1">
    <citation type="submission" date="2019-02" db="EMBL/GenBank/DDBJ databases">
        <title>Deep-cultivation of Planctomycetes and their phenomic and genomic characterization uncovers novel biology.</title>
        <authorList>
            <person name="Wiegand S."/>
            <person name="Jogler M."/>
            <person name="Boedeker C."/>
            <person name="Pinto D."/>
            <person name="Vollmers J."/>
            <person name="Rivas-Marin E."/>
            <person name="Kohn T."/>
            <person name="Peeters S.H."/>
            <person name="Heuer A."/>
            <person name="Rast P."/>
            <person name="Oberbeckmann S."/>
            <person name="Bunk B."/>
            <person name="Jeske O."/>
            <person name="Meyerdierks A."/>
            <person name="Storesund J.E."/>
            <person name="Kallscheuer N."/>
            <person name="Luecker S."/>
            <person name="Lage O.M."/>
            <person name="Pohl T."/>
            <person name="Merkel B.J."/>
            <person name="Hornburger P."/>
            <person name="Mueller R.-W."/>
            <person name="Bruemmer F."/>
            <person name="Labrenz M."/>
            <person name="Spormann A.M."/>
            <person name="Op den Camp H."/>
            <person name="Overmann J."/>
            <person name="Amann R."/>
            <person name="Jetten M.S.M."/>
            <person name="Mascher T."/>
            <person name="Medema M.H."/>
            <person name="Devos D.P."/>
            <person name="Kaster A.-K."/>
            <person name="Ovreas L."/>
            <person name="Rohde M."/>
            <person name="Galperin M.Y."/>
            <person name="Jogler C."/>
        </authorList>
    </citation>
    <scope>NUCLEOTIDE SEQUENCE [LARGE SCALE GENOMIC DNA]</scope>
    <source>
        <strain evidence="3 4">SV_7m_r</strain>
    </source>
</reference>
<feature type="domain" description="Prephenate/arogenate dehydrogenase" evidence="2">
    <location>
        <begin position="12"/>
        <end position="285"/>
    </location>
</feature>
<name>A0A517SP51_9BACT</name>
<keyword evidence="4" id="KW-1185">Reference proteome</keyword>
<dbReference type="GO" id="GO:0008977">
    <property type="term" value="F:prephenate dehydrogenase (NAD+) activity"/>
    <property type="evidence" value="ECO:0007669"/>
    <property type="project" value="InterPro"/>
</dbReference>
<dbReference type="SUPFAM" id="SSF48179">
    <property type="entry name" value="6-phosphogluconate dehydrogenase C-terminal domain-like"/>
    <property type="match status" value="1"/>
</dbReference>
<dbReference type="InterPro" id="IPR008927">
    <property type="entry name" value="6-PGluconate_DH-like_C_sf"/>
</dbReference>
<dbReference type="Proteomes" id="UP000315003">
    <property type="component" value="Chromosome"/>
</dbReference>
<accession>A0A517SP51</accession>
<dbReference type="Pfam" id="PF20463">
    <property type="entry name" value="PDH_C"/>
    <property type="match status" value="1"/>
</dbReference>
<dbReference type="SUPFAM" id="SSF51735">
    <property type="entry name" value="NAD(P)-binding Rossmann-fold domains"/>
    <property type="match status" value="1"/>
</dbReference>